<sequence>MNLPFSLDSDTVVRLCERYGVARLQIFGSVLTDHFDPESSDVDILVTYKPEAERTFHAFFSLRNGLENAVGRPVDLVDANNLHNPYIIRTVMTSAQDIYAA</sequence>
<proteinExistence type="inferred from homology"/>
<dbReference type="Pfam" id="PF01909">
    <property type="entry name" value="NTP_transf_2"/>
    <property type="match status" value="1"/>
</dbReference>
<keyword evidence="6" id="KW-0547">Nucleotide-binding</keyword>
<evidence type="ECO:0000256" key="8">
    <source>
        <dbReference type="ARBA" id="ARBA00022842"/>
    </source>
</evidence>
<dbReference type="SUPFAM" id="SSF81301">
    <property type="entry name" value="Nucleotidyltransferase"/>
    <property type="match status" value="1"/>
</dbReference>
<reference evidence="11" key="1">
    <citation type="submission" date="2022-10" db="EMBL/GenBank/DDBJ databases">
        <title>Genome sequence of Actinomyces israelii ATCC 10048.</title>
        <authorList>
            <person name="Watt R.M."/>
            <person name="Tong W.M."/>
        </authorList>
    </citation>
    <scope>NUCLEOTIDE SEQUENCE</scope>
    <source>
        <strain evidence="11">ATCC 10048</strain>
    </source>
</reference>
<evidence type="ECO:0000256" key="3">
    <source>
        <dbReference type="ARBA" id="ARBA00022679"/>
    </source>
</evidence>
<evidence type="ECO:0000256" key="6">
    <source>
        <dbReference type="ARBA" id="ARBA00022741"/>
    </source>
</evidence>
<evidence type="ECO:0000256" key="4">
    <source>
        <dbReference type="ARBA" id="ARBA00022695"/>
    </source>
</evidence>
<dbReference type="Gene3D" id="3.30.460.10">
    <property type="entry name" value="Beta Polymerase, domain 2"/>
    <property type="match status" value="1"/>
</dbReference>
<protein>
    <submittedName>
        <fullName evidence="11">Nucleotidyltransferase domain-containing protein</fullName>
    </submittedName>
</protein>
<comment type="similarity">
    <text evidence="9">Belongs to the MntA antitoxin family.</text>
</comment>
<evidence type="ECO:0000313" key="12">
    <source>
        <dbReference type="Proteomes" id="UP001072034"/>
    </source>
</evidence>
<keyword evidence="5" id="KW-0479">Metal-binding</keyword>
<keyword evidence="3" id="KW-0808">Transferase</keyword>
<evidence type="ECO:0000313" key="11">
    <source>
        <dbReference type="EMBL" id="MCZ0857627.1"/>
    </source>
</evidence>
<keyword evidence="7" id="KW-0067">ATP-binding</keyword>
<gene>
    <name evidence="11" type="ORF">OHJ16_06170</name>
</gene>
<comment type="caution">
    <text evidence="11">The sequence shown here is derived from an EMBL/GenBank/DDBJ whole genome shotgun (WGS) entry which is preliminary data.</text>
</comment>
<name>A0ABT4I7B3_9ACTO</name>
<dbReference type="PANTHER" id="PTHR33571:SF12">
    <property type="entry name" value="BSL3053 PROTEIN"/>
    <property type="match status" value="1"/>
</dbReference>
<dbReference type="Proteomes" id="UP001072034">
    <property type="component" value="Unassembled WGS sequence"/>
</dbReference>
<feature type="domain" description="Polymerase nucleotidyl transferase" evidence="10">
    <location>
        <begin position="14"/>
        <end position="96"/>
    </location>
</feature>
<keyword evidence="4" id="KW-0548">Nucleotidyltransferase</keyword>
<dbReference type="CDD" id="cd05403">
    <property type="entry name" value="NT_KNTase_like"/>
    <property type="match status" value="1"/>
</dbReference>
<dbReference type="InterPro" id="IPR002934">
    <property type="entry name" value="Polymerase_NTP_transf_dom"/>
</dbReference>
<evidence type="ECO:0000256" key="9">
    <source>
        <dbReference type="ARBA" id="ARBA00038276"/>
    </source>
</evidence>
<evidence type="ECO:0000256" key="1">
    <source>
        <dbReference type="ARBA" id="ARBA00001946"/>
    </source>
</evidence>
<evidence type="ECO:0000259" key="10">
    <source>
        <dbReference type="Pfam" id="PF01909"/>
    </source>
</evidence>
<keyword evidence="8" id="KW-0460">Magnesium</keyword>
<dbReference type="RefSeq" id="WP_268917172.1">
    <property type="nucleotide sequence ID" value="NZ_CP124548.1"/>
</dbReference>
<comment type="cofactor">
    <cofactor evidence="1">
        <name>Mg(2+)</name>
        <dbReference type="ChEBI" id="CHEBI:18420"/>
    </cofactor>
</comment>
<organism evidence="11 12">
    <name type="scientific">Actinomyces israelii</name>
    <dbReference type="NCBI Taxonomy" id="1659"/>
    <lineage>
        <taxon>Bacteria</taxon>
        <taxon>Bacillati</taxon>
        <taxon>Actinomycetota</taxon>
        <taxon>Actinomycetes</taxon>
        <taxon>Actinomycetales</taxon>
        <taxon>Actinomycetaceae</taxon>
        <taxon>Actinomyces</taxon>
    </lineage>
</organism>
<accession>A0ABT4I7B3</accession>
<keyword evidence="2" id="KW-1277">Toxin-antitoxin system</keyword>
<evidence type="ECO:0000256" key="2">
    <source>
        <dbReference type="ARBA" id="ARBA00022649"/>
    </source>
</evidence>
<evidence type="ECO:0000256" key="7">
    <source>
        <dbReference type="ARBA" id="ARBA00022840"/>
    </source>
</evidence>
<dbReference type="EMBL" id="JAPTMY010000010">
    <property type="protein sequence ID" value="MCZ0857627.1"/>
    <property type="molecule type" value="Genomic_DNA"/>
</dbReference>
<dbReference type="InterPro" id="IPR043519">
    <property type="entry name" value="NT_sf"/>
</dbReference>
<keyword evidence="12" id="KW-1185">Reference proteome</keyword>
<evidence type="ECO:0000256" key="5">
    <source>
        <dbReference type="ARBA" id="ARBA00022723"/>
    </source>
</evidence>
<dbReference type="PANTHER" id="PTHR33571">
    <property type="entry name" value="SSL8005 PROTEIN"/>
    <property type="match status" value="1"/>
</dbReference>
<dbReference type="InterPro" id="IPR052038">
    <property type="entry name" value="Type-VII_TA_antitoxin"/>
</dbReference>